<dbReference type="KEGG" id="nta:107783775"/>
<dbReference type="GO" id="GO:0009793">
    <property type="term" value="P:embryo development ending in seed dormancy"/>
    <property type="evidence" value="ECO:0000318"/>
    <property type="project" value="GO_Central"/>
</dbReference>
<dbReference type="OrthoDB" id="19653at2759"/>
<gene>
    <name evidence="4" type="primary">LOC107783775</name>
</gene>
<dbReference type="GO" id="GO:0005886">
    <property type="term" value="C:plasma membrane"/>
    <property type="evidence" value="ECO:0000318"/>
    <property type="project" value="GO_Central"/>
</dbReference>
<dbReference type="InterPro" id="IPR018391">
    <property type="entry name" value="PQQ_b-propeller_rpt"/>
</dbReference>
<dbReference type="PANTHER" id="PTHR37253">
    <property type="entry name" value="PROTEIN GAMETE EXPRESSED 3"/>
    <property type="match status" value="1"/>
</dbReference>
<name>A0A1S3Z728_TOBAC</name>
<feature type="compositionally biased region" description="Polar residues" evidence="1">
    <location>
        <begin position="131"/>
        <end position="147"/>
    </location>
</feature>
<reference evidence="4" key="1">
    <citation type="submission" date="2025-08" db="UniProtKB">
        <authorList>
            <consortium name="RefSeq"/>
        </authorList>
    </citation>
    <scope>IDENTIFICATION</scope>
</reference>
<dbReference type="PANTHER" id="PTHR37253:SF1">
    <property type="entry name" value="PROTEIN GAMETE EXPRESSED 3"/>
    <property type="match status" value="1"/>
</dbReference>
<dbReference type="SUPFAM" id="SSF50998">
    <property type="entry name" value="Quinoprotein alcohol dehydrogenase-like"/>
    <property type="match status" value="1"/>
</dbReference>
<feature type="region of interest" description="Disordered" evidence="1">
    <location>
        <begin position="101"/>
        <end position="154"/>
    </location>
</feature>
<protein>
    <submittedName>
        <fullName evidence="4">Protein GAMETE EXPRESSED 3-like</fullName>
    </submittedName>
</protein>
<dbReference type="InterPro" id="IPR015943">
    <property type="entry name" value="WD40/YVTN_repeat-like_dom_sf"/>
</dbReference>
<dbReference type="InterPro" id="IPR011047">
    <property type="entry name" value="Quinoprotein_ADH-like_sf"/>
</dbReference>
<dbReference type="Gene3D" id="2.130.10.10">
    <property type="entry name" value="YVTN repeat-like/Quinoprotein amine dehydrogenase"/>
    <property type="match status" value="1"/>
</dbReference>
<dbReference type="AlphaFoldDB" id="A0A1S3Z728"/>
<dbReference type="GO" id="GO:0010183">
    <property type="term" value="P:pollen tube guidance"/>
    <property type="evidence" value="ECO:0000318"/>
    <property type="project" value="GO_Central"/>
</dbReference>
<organism evidence="4">
    <name type="scientific">Nicotiana tabacum</name>
    <name type="common">Common tobacco</name>
    <dbReference type="NCBI Taxonomy" id="4097"/>
    <lineage>
        <taxon>Eukaryota</taxon>
        <taxon>Viridiplantae</taxon>
        <taxon>Streptophyta</taxon>
        <taxon>Embryophyta</taxon>
        <taxon>Tracheophyta</taxon>
        <taxon>Spermatophyta</taxon>
        <taxon>Magnoliopsida</taxon>
        <taxon>eudicotyledons</taxon>
        <taxon>Gunneridae</taxon>
        <taxon>Pentapetalae</taxon>
        <taxon>asterids</taxon>
        <taxon>lamiids</taxon>
        <taxon>Solanales</taxon>
        <taxon>Solanaceae</taxon>
        <taxon>Nicotianoideae</taxon>
        <taxon>Nicotianeae</taxon>
        <taxon>Nicotiana</taxon>
    </lineage>
</organism>
<evidence type="ECO:0000256" key="1">
    <source>
        <dbReference type="SAM" id="MobiDB-lite"/>
    </source>
</evidence>
<sequence>MPIQPVISVQPEVKPGALDEEQKRLERFKKYDPPIFNGTTTKDTQEFLQKCHCMLRTIGIVEHGSGYGDCRRLECILGEERKDKEAKRSRVSRPVQFALQTTRGASASQGPQGTHMGQSSFSAPHVRGSYSGYSNHPTQTQYQQPRSHQPEEEDMQVEGILEGEARPVDMLSMVGLRPLHQMISLQRVRCWCFRICQRMDADARSFGASACAQKRCRGAQKRDVTQMHILRRTYTIAEADVLLQCACSIPGDMIPYAHVAVALVFSLLLVSASVVSFAYPQTFSGQESFKKAAAYRLSKPLISDDGKVYVCSEKNFFAFEVNGSIAWTLSLNYKCSPNLAPVLGESRKIYVVAEDRVLKINPLNVGSSEIAVELFFGTESERPGEIIGLAVSMSSSFVLINVKNRGLFSYRLHGKLHWSAGPVLYQRGYRQGCRKNITECYFSSDPVFDHCEASIYISNNQGEIYALSTRSPHFKWIQDFSSFGNTLTMTSGNNGLLYVTIAAKALVLAVDVSRGSILWQTSIGPPSTSDYAPAVDSNGWISIGSLDGYLYSFSPEGVIRKFPKVLNMDSAIQVSPVLDCSGYAIYVSQTEIEGKITRIIGDYTYISATKPMGVIFTLISPVTGTIFWSEQYPGQFSSEFLRSDLQHFLLDESVLLAFFAASSEYLHNYGCAVFTLNTRWITPAGIGNPLPCRSARQKFALSCSQIKPKNFSIYTGNKKTIFLFLILESIILIVLAVLVRFCCMFWKKKKLQHQDLGKFLDKRRSLRLEKKAFDRSITEVQQKAAEEAIGNEVLEKLGNLVKEREGIERKLSTSYSLGKDQTGSHSTSLLPLSDRSFSFQGAKKESVTLFHTISDTCSETSWSEREHSEMHISEDEEETDDAKSPTEIFSCSDNEIYKEAYHASPSCLASSSKVFMNTSSRVIKRIPSAEPQHKHKEEEFIFK</sequence>
<feature type="compositionally biased region" description="Basic and acidic residues" evidence="1">
    <location>
        <begin position="862"/>
        <end position="873"/>
    </location>
</feature>
<dbReference type="InterPro" id="IPR045301">
    <property type="entry name" value="GEX3-like"/>
</dbReference>
<keyword evidence="2" id="KW-0472">Membrane</keyword>
<proteinExistence type="predicted"/>
<feature type="region of interest" description="Disordered" evidence="1">
    <location>
        <begin position="860"/>
        <end position="886"/>
    </location>
</feature>
<evidence type="ECO:0000313" key="4">
    <source>
        <dbReference type="RefSeq" id="XP_016460280.1"/>
    </source>
</evidence>
<keyword evidence="2" id="KW-1133">Transmembrane helix</keyword>
<accession>A0A1S3Z728</accession>
<dbReference type="Pfam" id="PF13360">
    <property type="entry name" value="PQQ_2"/>
    <property type="match status" value="1"/>
</dbReference>
<keyword evidence="2" id="KW-0812">Transmembrane</keyword>
<evidence type="ECO:0000259" key="3">
    <source>
        <dbReference type="Pfam" id="PF13360"/>
    </source>
</evidence>
<feature type="domain" description="Pyrrolo-quinoline quinone repeat" evidence="3">
    <location>
        <begin position="296"/>
        <end position="521"/>
    </location>
</feature>
<dbReference type="SMART" id="SM00564">
    <property type="entry name" value="PQQ"/>
    <property type="match status" value="4"/>
</dbReference>
<feature type="transmembrane region" description="Helical" evidence="2">
    <location>
        <begin position="721"/>
        <end position="743"/>
    </location>
</feature>
<evidence type="ECO:0000256" key="2">
    <source>
        <dbReference type="SAM" id="Phobius"/>
    </source>
</evidence>
<dbReference type="InterPro" id="IPR002372">
    <property type="entry name" value="PQQ_rpt_dom"/>
</dbReference>
<feature type="compositionally biased region" description="Polar residues" evidence="1">
    <location>
        <begin position="101"/>
        <end position="122"/>
    </location>
</feature>
<dbReference type="STRING" id="4097.A0A1S3Z728"/>
<dbReference type="RefSeq" id="XP_016460280.1">
    <property type="nucleotide sequence ID" value="XM_016604794.1"/>
</dbReference>
<dbReference type="PaxDb" id="4097-A0A1S3Z728"/>